<reference evidence="1 2" key="1">
    <citation type="submission" date="2016-10" db="EMBL/GenBank/DDBJ databases">
        <authorList>
            <person name="Varghese N."/>
            <person name="Submissions S."/>
        </authorList>
    </citation>
    <scope>NUCLEOTIDE SEQUENCE [LARGE SCALE GENOMIC DNA]</scope>
    <source>
        <strain evidence="1 2">DSM 26672</strain>
    </source>
</reference>
<gene>
    <name evidence="1" type="ORF">SAMN05421844_101447</name>
</gene>
<proteinExistence type="predicted"/>
<evidence type="ECO:0008006" key="3">
    <source>
        <dbReference type="Google" id="ProtNLM"/>
    </source>
</evidence>
<name>A0ABY0NGP8_9HYPH</name>
<dbReference type="Proteomes" id="UP000199468">
    <property type="component" value="Unassembled WGS sequence"/>
</dbReference>
<accession>A0ABY0NGP8</accession>
<comment type="caution">
    <text evidence="1">The sequence shown here is derived from an EMBL/GenBank/DDBJ whole genome shotgun (WGS) entry which is preliminary data.</text>
</comment>
<dbReference type="EMBL" id="FNBZ01000001">
    <property type="protein sequence ID" value="SDF36902.1"/>
    <property type="molecule type" value="Genomic_DNA"/>
</dbReference>
<dbReference type="RefSeq" id="WP_091855638.1">
    <property type="nucleotide sequence ID" value="NZ_FNBZ01000001.1"/>
</dbReference>
<protein>
    <recommendedName>
        <fullName evidence="3">Integrase</fullName>
    </recommendedName>
</protein>
<keyword evidence="2" id="KW-1185">Reference proteome</keyword>
<organism evidence="1 2">
    <name type="scientific">Bosea robiniae</name>
    <dbReference type="NCBI Taxonomy" id="1036780"/>
    <lineage>
        <taxon>Bacteria</taxon>
        <taxon>Pseudomonadati</taxon>
        <taxon>Pseudomonadota</taxon>
        <taxon>Alphaproteobacteria</taxon>
        <taxon>Hyphomicrobiales</taxon>
        <taxon>Boseaceae</taxon>
        <taxon>Bosea</taxon>
    </lineage>
</organism>
<evidence type="ECO:0000313" key="2">
    <source>
        <dbReference type="Proteomes" id="UP000199468"/>
    </source>
</evidence>
<evidence type="ECO:0000313" key="1">
    <source>
        <dbReference type="EMBL" id="SDF36902.1"/>
    </source>
</evidence>
<sequence>MTQPKYLTPDGYEAVATYIGQAADRGPDHRLDESLLLKQPVHGPITHVELAMIDERPQVAVSIHGRNLRYFDPLDFCAVTLATAFGMGLSCNDTGKGWTYPRCRVAEPKSRAIHLLRILTDAQPWEVAKQHPAEGPRPDYHHLSRRGLSKQSVREAAWKLGKPSRVPRLGRKDFYDAVEWYWQRNHLKAGIPVSLPEHLSLIRTALEFGDQFGSREAASY</sequence>